<keyword evidence="7 9" id="KW-0012">Acyltransferase</keyword>
<dbReference type="EC" id="2.3.-.-" evidence="9"/>
<keyword evidence="6 7" id="KW-0472">Membrane</keyword>
<feature type="transmembrane region" description="Helical" evidence="8">
    <location>
        <begin position="118"/>
        <end position="138"/>
    </location>
</feature>
<dbReference type="GO" id="GO:0016746">
    <property type="term" value="F:acyltransferase activity"/>
    <property type="evidence" value="ECO:0007669"/>
    <property type="project" value="UniProtKB-KW"/>
</dbReference>
<dbReference type="Pfam" id="PF03062">
    <property type="entry name" value="MBOAT"/>
    <property type="match status" value="1"/>
</dbReference>
<feature type="transmembrane region" description="Helical" evidence="8">
    <location>
        <begin position="320"/>
        <end position="343"/>
    </location>
</feature>
<evidence type="ECO:0000256" key="2">
    <source>
        <dbReference type="ARBA" id="ARBA00010323"/>
    </source>
</evidence>
<keyword evidence="7 9" id="KW-0808">Transferase</keyword>
<feature type="transmembrane region" description="Helical" evidence="8">
    <location>
        <begin position="158"/>
        <end position="176"/>
    </location>
</feature>
<protein>
    <submittedName>
        <fullName evidence="9">MBOAT family O-acyltransferase</fullName>
        <ecNumber evidence="9">2.3.-.-</ecNumber>
    </submittedName>
</protein>
<keyword evidence="10" id="KW-1185">Reference proteome</keyword>
<dbReference type="PANTHER" id="PTHR13285">
    <property type="entry name" value="ACYLTRANSFERASE"/>
    <property type="match status" value="1"/>
</dbReference>
<feature type="transmembrane region" description="Helical" evidence="8">
    <location>
        <begin position="416"/>
        <end position="433"/>
    </location>
</feature>
<sequence>MLFNSFSFLVFLPIVYALFWGVHYAKGIENKLTWQHLILLSASYFFYAYWNVWFLVLLIFSTSLDFYSGQKVADNPGRLGKKTWFWLSIGINFALLGFFKYYNFIVSSISELLKTMDWSWEPTLLLITLPVGISFYTFHGLSYVIDIYKDRIKPEKDMLVYGLFVCFFPLLVAGPIERANHLIPQLKEEKKFNRAQSIFGLQQMLWGFFKKIVIADNCAVYVNQIFGQQESLNSASLIVGAVLFSFQIYGDFSGYSDIALGTARLFGIELLNNFNFPYFAKNVAEFWKRWHISLTSWFRDYLYIPLGGNRVSKFRRVGNTLTVFLVSGLWHGASWTYVFWGFLNGLFLVPQAVSKRFTWVSQTKLVSGLRMLITFSVVTIFWVFFRAKSISEAFAYLAGMVQHGGWIPDISGRKNLVILSVLIVGFMGIEWLGRHTLSPLVRINTIKNRWVKWTFYYSLMVLILYFYRGNDQFIYFQF</sequence>
<feature type="transmembrane region" description="Helical" evidence="8">
    <location>
        <begin position="453"/>
        <end position="469"/>
    </location>
</feature>
<dbReference type="Proteomes" id="UP001598138">
    <property type="component" value="Unassembled WGS sequence"/>
</dbReference>
<dbReference type="PIRSF" id="PIRSF500217">
    <property type="entry name" value="AlgI"/>
    <property type="match status" value="1"/>
</dbReference>
<dbReference type="RefSeq" id="WP_377981922.1">
    <property type="nucleotide sequence ID" value="NZ_JBBKXZ010000001.1"/>
</dbReference>
<evidence type="ECO:0000313" key="9">
    <source>
        <dbReference type="EMBL" id="MFD3393296.1"/>
    </source>
</evidence>
<comment type="similarity">
    <text evidence="2 7">Belongs to the membrane-bound acyltransferase family.</text>
</comment>
<evidence type="ECO:0000313" key="10">
    <source>
        <dbReference type="Proteomes" id="UP001598138"/>
    </source>
</evidence>
<feature type="transmembrane region" description="Helical" evidence="8">
    <location>
        <begin position="363"/>
        <end position="385"/>
    </location>
</feature>
<evidence type="ECO:0000256" key="5">
    <source>
        <dbReference type="ARBA" id="ARBA00022989"/>
    </source>
</evidence>
<dbReference type="InterPro" id="IPR004299">
    <property type="entry name" value="MBOAT_fam"/>
</dbReference>
<evidence type="ECO:0000256" key="1">
    <source>
        <dbReference type="ARBA" id="ARBA00004651"/>
    </source>
</evidence>
<feature type="transmembrane region" description="Helical" evidence="8">
    <location>
        <begin position="37"/>
        <end position="64"/>
    </location>
</feature>
<name>A0ABW6D945_9BACT</name>
<dbReference type="InterPro" id="IPR051085">
    <property type="entry name" value="MB_O-acyltransferase"/>
</dbReference>
<keyword evidence="4 8" id="KW-0812">Transmembrane</keyword>
<feature type="transmembrane region" description="Helical" evidence="8">
    <location>
        <begin position="6"/>
        <end position="25"/>
    </location>
</feature>
<organism evidence="9 10">
    <name type="scientific">Aquirufa avitistagni</name>
    <dbReference type="NCBI Taxonomy" id="3104728"/>
    <lineage>
        <taxon>Bacteria</taxon>
        <taxon>Pseudomonadati</taxon>
        <taxon>Bacteroidota</taxon>
        <taxon>Cytophagia</taxon>
        <taxon>Cytophagales</taxon>
        <taxon>Flectobacillaceae</taxon>
        <taxon>Aquirufa</taxon>
    </lineage>
</organism>
<comment type="caution">
    <text evidence="9">The sequence shown here is derived from an EMBL/GenBank/DDBJ whole genome shotgun (WGS) entry which is preliminary data.</text>
</comment>
<keyword evidence="5 8" id="KW-1133">Transmembrane helix</keyword>
<dbReference type="PANTHER" id="PTHR13285:SF18">
    <property type="entry name" value="PROTEIN-CYSTEINE N-PALMITOYLTRANSFERASE RASP"/>
    <property type="match status" value="1"/>
</dbReference>
<dbReference type="PIRSF" id="PIRSF016636">
    <property type="entry name" value="AlgI_DltB"/>
    <property type="match status" value="1"/>
</dbReference>
<evidence type="ECO:0000256" key="3">
    <source>
        <dbReference type="ARBA" id="ARBA00022475"/>
    </source>
</evidence>
<reference evidence="9 10" key="1">
    <citation type="submission" date="2024-03" db="EMBL/GenBank/DDBJ databases">
        <title>Aquirufa genome sequencing.</title>
        <authorList>
            <person name="Pitt A."/>
            <person name="Hahn M.W."/>
        </authorList>
    </citation>
    <scope>NUCLEOTIDE SEQUENCE [LARGE SCALE GENOMIC DNA]</scope>
    <source>
        <strain evidence="9 10">OSTEICH-129V</strain>
    </source>
</reference>
<dbReference type="InterPro" id="IPR028362">
    <property type="entry name" value="AlgI"/>
</dbReference>
<evidence type="ECO:0000256" key="6">
    <source>
        <dbReference type="ARBA" id="ARBA00023136"/>
    </source>
</evidence>
<dbReference type="EMBL" id="JBBKXZ010000001">
    <property type="protein sequence ID" value="MFD3393296.1"/>
    <property type="molecule type" value="Genomic_DNA"/>
</dbReference>
<gene>
    <name evidence="9" type="ORF">U0R10_01550</name>
</gene>
<feature type="transmembrane region" description="Helical" evidence="8">
    <location>
        <begin position="84"/>
        <end position="106"/>
    </location>
</feature>
<proteinExistence type="inferred from homology"/>
<keyword evidence="3 7" id="KW-1003">Cell membrane</keyword>
<evidence type="ECO:0000256" key="4">
    <source>
        <dbReference type="ARBA" id="ARBA00022692"/>
    </source>
</evidence>
<comment type="subcellular location">
    <subcellularLocation>
        <location evidence="1">Cell membrane</location>
        <topology evidence="1">Multi-pass membrane protein</topology>
    </subcellularLocation>
</comment>
<accession>A0ABW6D945</accession>
<evidence type="ECO:0000256" key="8">
    <source>
        <dbReference type="SAM" id="Phobius"/>
    </source>
</evidence>
<dbReference type="InterPro" id="IPR024194">
    <property type="entry name" value="Ac/AlaTfrase_AlgI/DltB"/>
</dbReference>
<evidence type="ECO:0000256" key="7">
    <source>
        <dbReference type="PIRNR" id="PIRNR016636"/>
    </source>
</evidence>